<dbReference type="InterPro" id="IPR005097">
    <property type="entry name" value="Sacchrp_dh_NADP-bd"/>
</dbReference>
<gene>
    <name evidence="2" type="ORF">JFY56_22900</name>
</gene>
<evidence type="ECO:0000313" key="3">
    <source>
        <dbReference type="Proteomes" id="UP000669060"/>
    </source>
</evidence>
<dbReference type="Pfam" id="PF03435">
    <property type="entry name" value="Sacchrp_dh_NADP"/>
    <property type="match status" value="1"/>
</dbReference>
<evidence type="ECO:0000259" key="1">
    <source>
        <dbReference type="Pfam" id="PF03435"/>
    </source>
</evidence>
<accession>A0ABS3TWL2</accession>
<keyword evidence="3" id="KW-1185">Reference proteome</keyword>
<proteinExistence type="predicted"/>
<evidence type="ECO:0000313" key="2">
    <source>
        <dbReference type="EMBL" id="MBO3278076.1"/>
    </source>
</evidence>
<name>A0ABS3TWL2_9PSED</name>
<dbReference type="RefSeq" id="WP_208316559.1">
    <property type="nucleotide sequence ID" value="NZ_JAELYA010000011.1"/>
</dbReference>
<sequence>MSASLTPPFRVLVLGGYGNFGSVIVRRLGACDGMRVLVAGRDRKRAGDLARAVGGEAVCLDMNQPTLAGRFSELNVDLVISAAGPFQGQDYRVARAAVAARVHYLDLADARAFVCGIGELDNAARRAGVLVCSGASTLPALSSAVIDRLQSAFGRLDSIAHGVSTSAKSHGLATVAAALGYCGKPLRQWLGGEWREVHGWQGLRRHRFPSPFGRRWLANGDAPDLELFPKRYPSARSVQYFAGTRLRTVQLGIWGLSWLVRLGFLRSAAPLSAKLHRLAIALEPLSNGRSGMFVRLRGTGNDGRPLELCWELLADSEHGPSIPCVAAVLLARKLARGELKERGAMPCLGLLELDEYLAELDGVKVWQSTREMAPLPA</sequence>
<reference evidence="2 3" key="1">
    <citation type="submission" date="2020-12" db="EMBL/GenBank/DDBJ databases">
        <title>Pseudomonas schmalbachii sp. nov. isolated from millipede gut.</title>
        <authorList>
            <person name="Shelomi M."/>
        </authorList>
    </citation>
    <scope>NUCLEOTIDE SEQUENCE [LARGE SCALE GENOMIC DNA]</scope>
    <source>
        <strain evidence="2 3">Milli4</strain>
    </source>
</reference>
<protein>
    <submittedName>
        <fullName evidence="2">Saccharopine dehydrogenase NADP-binding domain-containing protein</fullName>
    </submittedName>
</protein>
<dbReference type="SUPFAM" id="SSF51735">
    <property type="entry name" value="NAD(P)-binding Rossmann-fold domains"/>
    <property type="match status" value="1"/>
</dbReference>
<dbReference type="EMBL" id="JAELYA010000011">
    <property type="protein sequence ID" value="MBO3278076.1"/>
    <property type="molecule type" value="Genomic_DNA"/>
</dbReference>
<dbReference type="PANTHER" id="PTHR43796">
    <property type="entry name" value="CARBOXYNORSPERMIDINE SYNTHASE"/>
    <property type="match status" value="1"/>
</dbReference>
<dbReference type="Proteomes" id="UP000669060">
    <property type="component" value="Unassembled WGS sequence"/>
</dbReference>
<organism evidence="2 3">
    <name type="scientific">Pseudomonas schmalbachii</name>
    <dbReference type="NCBI Taxonomy" id="2816993"/>
    <lineage>
        <taxon>Bacteria</taxon>
        <taxon>Pseudomonadati</taxon>
        <taxon>Pseudomonadota</taxon>
        <taxon>Gammaproteobacteria</taxon>
        <taxon>Pseudomonadales</taxon>
        <taxon>Pseudomonadaceae</taxon>
        <taxon>Pseudomonas</taxon>
    </lineage>
</organism>
<dbReference type="PANTHER" id="PTHR43796:SF2">
    <property type="entry name" value="CARBOXYNORSPERMIDINE SYNTHASE"/>
    <property type="match status" value="1"/>
</dbReference>
<feature type="domain" description="Saccharopine dehydrogenase NADP binding" evidence="1">
    <location>
        <begin position="11"/>
        <end position="129"/>
    </location>
</feature>
<comment type="caution">
    <text evidence="2">The sequence shown here is derived from an EMBL/GenBank/DDBJ whole genome shotgun (WGS) entry which is preliminary data.</text>
</comment>
<dbReference type="Gene3D" id="3.40.50.720">
    <property type="entry name" value="NAD(P)-binding Rossmann-like Domain"/>
    <property type="match status" value="1"/>
</dbReference>
<dbReference type="Gene3D" id="3.30.360.10">
    <property type="entry name" value="Dihydrodipicolinate Reductase, domain 2"/>
    <property type="match status" value="1"/>
</dbReference>
<dbReference type="InterPro" id="IPR036291">
    <property type="entry name" value="NAD(P)-bd_dom_sf"/>
</dbReference>